<dbReference type="InterPro" id="IPR036397">
    <property type="entry name" value="RNaseH_sf"/>
</dbReference>
<dbReference type="InterPro" id="IPR001584">
    <property type="entry name" value="Integrase_cat-core"/>
</dbReference>
<accession>A0A371HDZ7</accession>
<dbReference type="PROSITE" id="PS50994">
    <property type="entry name" value="INTEGRASE"/>
    <property type="match status" value="1"/>
</dbReference>
<evidence type="ECO:0000313" key="2">
    <source>
        <dbReference type="EMBL" id="RDY00992.1"/>
    </source>
</evidence>
<dbReference type="GO" id="GO:0015074">
    <property type="term" value="P:DNA integration"/>
    <property type="evidence" value="ECO:0007669"/>
    <property type="project" value="InterPro"/>
</dbReference>
<dbReference type="Proteomes" id="UP000257109">
    <property type="component" value="Unassembled WGS sequence"/>
</dbReference>
<dbReference type="PANTHER" id="PTHR48475">
    <property type="entry name" value="RIBONUCLEASE H"/>
    <property type="match status" value="1"/>
</dbReference>
<sequence length="348" mass="39782">MANALATLSAMVRVNEGQEMTIHVRHCEPIEADLEPWYFGIKKYLEKGEYPVGALENSKRTLRRLAFSFLLSGVVLYKRNTDMTLLRCVDHQEAERIIEEVHEGTFGTHANGHALGMVLLDQAGIGLLPACQKMCEISDSCRPHQHGSFYVAQSHHSLALIHVGRRCNHASNGHRFILVVIDYFTKWVEAASYSIVTRGIVVRFIKKDIICRYGLPAHIIIDNDTNLNNKMMIELCEQFRIRHHNSTPYRRKMNGTVEAANKNIKKIIQKMVVTYKDWHEMLPHALHGYRTSVRTSTGPTPYSLVYGTEAVLPVEVKIPSLRVMVEVELDEAEWVQQRLDQLNLIEEK</sequence>
<dbReference type="SUPFAM" id="SSF53098">
    <property type="entry name" value="Ribonuclease H-like"/>
    <property type="match status" value="1"/>
</dbReference>
<reference evidence="2" key="1">
    <citation type="submission" date="2018-05" db="EMBL/GenBank/DDBJ databases">
        <title>Draft genome of Mucuna pruriens seed.</title>
        <authorList>
            <person name="Nnadi N.E."/>
            <person name="Vos R."/>
            <person name="Hasami M.H."/>
            <person name="Devisetty U.K."/>
            <person name="Aguiy J.C."/>
        </authorList>
    </citation>
    <scope>NUCLEOTIDE SEQUENCE [LARGE SCALE GENOMIC DNA]</scope>
    <source>
        <strain evidence="2">JCA_2017</strain>
    </source>
</reference>
<keyword evidence="3" id="KW-1185">Reference proteome</keyword>
<dbReference type="PANTHER" id="PTHR48475:SF1">
    <property type="entry name" value="RNASE H TYPE-1 DOMAIN-CONTAINING PROTEIN"/>
    <property type="match status" value="1"/>
</dbReference>
<comment type="caution">
    <text evidence="2">The sequence shown here is derived from an EMBL/GenBank/DDBJ whole genome shotgun (WGS) entry which is preliminary data.</text>
</comment>
<evidence type="ECO:0000313" key="3">
    <source>
        <dbReference type="Proteomes" id="UP000257109"/>
    </source>
</evidence>
<dbReference type="InterPro" id="IPR012337">
    <property type="entry name" value="RNaseH-like_sf"/>
</dbReference>
<gene>
    <name evidence="2" type="primary">pol</name>
    <name evidence="2" type="ORF">CR513_15749</name>
</gene>
<evidence type="ECO:0000259" key="1">
    <source>
        <dbReference type="PROSITE" id="PS50994"/>
    </source>
</evidence>
<dbReference type="AlphaFoldDB" id="A0A371HDZ7"/>
<feature type="domain" description="Integrase catalytic" evidence="1">
    <location>
        <begin position="139"/>
        <end position="309"/>
    </location>
</feature>
<dbReference type="OrthoDB" id="2016337at2759"/>
<organism evidence="2 3">
    <name type="scientific">Mucuna pruriens</name>
    <name type="common">Velvet bean</name>
    <name type="synonym">Dolichos pruriens</name>
    <dbReference type="NCBI Taxonomy" id="157652"/>
    <lineage>
        <taxon>Eukaryota</taxon>
        <taxon>Viridiplantae</taxon>
        <taxon>Streptophyta</taxon>
        <taxon>Embryophyta</taxon>
        <taxon>Tracheophyta</taxon>
        <taxon>Spermatophyta</taxon>
        <taxon>Magnoliopsida</taxon>
        <taxon>eudicotyledons</taxon>
        <taxon>Gunneridae</taxon>
        <taxon>Pentapetalae</taxon>
        <taxon>rosids</taxon>
        <taxon>fabids</taxon>
        <taxon>Fabales</taxon>
        <taxon>Fabaceae</taxon>
        <taxon>Papilionoideae</taxon>
        <taxon>50 kb inversion clade</taxon>
        <taxon>NPAAA clade</taxon>
        <taxon>indigoferoid/millettioid clade</taxon>
        <taxon>Phaseoleae</taxon>
        <taxon>Mucuna</taxon>
    </lineage>
</organism>
<dbReference type="GO" id="GO:0003676">
    <property type="term" value="F:nucleic acid binding"/>
    <property type="evidence" value="ECO:0007669"/>
    <property type="project" value="InterPro"/>
</dbReference>
<proteinExistence type="predicted"/>
<dbReference type="EMBL" id="QJKJ01002865">
    <property type="protein sequence ID" value="RDY00992.1"/>
    <property type="molecule type" value="Genomic_DNA"/>
</dbReference>
<dbReference type="Gene3D" id="3.30.420.10">
    <property type="entry name" value="Ribonuclease H-like superfamily/Ribonuclease H"/>
    <property type="match status" value="1"/>
</dbReference>
<name>A0A371HDZ7_MUCPR</name>
<protein>
    <submittedName>
        <fullName evidence="2">Pol polyprotein</fullName>
    </submittedName>
</protein>
<feature type="non-terminal residue" evidence="2">
    <location>
        <position position="1"/>
    </location>
</feature>